<evidence type="ECO:0000256" key="2">
    <source>
        <dbReference type="ARBA" id="ARBA00022737"/>
    </source>
</evidence>
<evidence type="ECO:0000256" key="3">
    <source>
        <dbReference type="ARBA" id="ARBA00023157"/>
    </source>
</evidence>
<dbReference type="Gene3D" id="2.120.10.30">
    <property type="entry name" value="TolB, C-terminal domain"/>
    <property type="match status" value="2"/>
</dbReference>
<feature type="repeat" description="NHL" evidence="4">
    <location>
        <begin position="826"/>
        <end position="856"/>
    </location>
</feature>
<dbReference type="Pfam" id="PF24329">
    <property type="entry name" value="FN-plug_TEN1-4"/>
    <property type="match status" value="1"/>
</dbReference>
<dbReference type="RefSeq" id="WP_263544314.1">
    <property type="nucleotide sequence ID" value="NZ_JAOVZO020000020.1"/>
</dbReference>
<dbReference type="SUPFAM" id="SSF49464">
    <property type="entry name" value="Carboxypeptidase regulatory domain-like"/>
    <property type="match status" value="1"/>
</dbReference>
<dbReference type="InterPro" id="IPR057627">
    <property type="entry name" value="FN-plug_TEN1-4"/>
</dbReference>
<dbReference type="InterPro" id="IPR056822">
    <property type="entry name" value="TEN_NHL"/>
</dbReference>
<dbReference type="InterPro" id="IPR001258">
    <property type="entry name" value="NHL_repeat"/>
</dbReference>
<dbReference type="Pfam" id="PF01436">
    <property type="entry name" value="NHL"/>
    <property type="match status" value="3"/>
</dbReference>
<feature type="repeat" description="NHL" evidence="4">
    <location>
        <begin position="1102"/>
        <end position="1132"/>
    </location>
</feature>
<evidence type="ECO:0000313" key="7">
    <source>
        <dbReference type="EMBL" id="MDC8015302.1"/>
    </source>
</evidence>
<keyword evidence="5" id="KW-0732">Signal</keyword>
<dbReference type="InterPro" id="IPR006530">
    <property type="entry name" value="YD"/>
</dbReference>
<feature type="domain" description="PKD/Chitinase" evidence="6">
    <location>
        <begin position="136"/>
        <end position="224"/>
    </location>
</feature>
<dbReference type="InterPro" id="IPR013783">
    <property type="entry name" value="Ig-like_fold"/>
</dbReference>
<dbReference type="NCBIfam" id="TIGR03696">
    <property type="entry name" value="Rhs_assc_core"/>
    <property type="match status" value="1"/>
</dbReference>
<dbReference type="InterPro" id="IPR008969">
    <property type="entry name" value="CarboxyPept-like_regulatory"/>
</dbReference>
<proteinExistence type="predicted"/>
<keyword evidence="8" id="KW-1185">Reference proteome</keyword>
<accession>A0A9X3YP65</accession>
<name>A0A9X3YP65_9GAMM</name>
<dbReference type="EMBL" id="JAOVZO020000020">
    <property type="protein sequence ID" value="MDC8015302.1"/>
    <property type="molecule type" value="Genomic_DNA"/>
</dbReference>
<organism evidence="7 8">
    <name type="scientific">Tahibacter soli</name>
    <dbReference type="NCBI Taxonomy" id="2983605"/>
    <lineage>
        <taxon>Bacteria</taxon>
        <taxon>Pseudomonadati</taxon>
        <taxon>Pseudomonadota</taxon>
        <taxon>Gammaproteobacteria</taxon>
        <taxon>Lysobacterales</taxon>
        <taxon>Rhodanobacteraceae</taxon>
        <taxon>Tahibacter</taxon>
    </lineage>
</organism>
<dbReference type="PROSITE" id="PS51125">
    <property type="entry name" value="NHL"/>
    <property type="match status" value="3"/>
</dbReference>
<feature type="signal peptide" evidence="5">
    <location>
        <begin position="1"/>
        <end position="21"/>
    </location>
</feature>
<gene>
    <name evidence="7" type="ORF">OD750_022420</name>
</gene>
<sequence>MNRRRYAWLAAALLVSAAIVAAGSGYPLDRLFKSGFNNARPVADAGVDRYATIGVPTALSGVGVDLDNEPLLLRWQIVAQPAGSAVALSDVNSPTPSFTPSHLGEYRFGLVATDGEMPSALDEQLVTVIAQVLPPVADAGDALTVRRGKPVSLDGSGSSDPQARPLGYAWTLVLQPDGSAAALTGANTATPQFAPEVAGLYRAQLVVNNGSHDSEPSLVDVVALAPPPSETASAIDPTEVTPVGASTQFLYTGPDAVQTGVAPDAIDAERAAVLRGRAVDRDGFAIAGATVRVLGRPEFGETLTQEDGQFDLAVDGGARLVVEFSRDGLLTVQRRVGAEWNGARRLDDVMMLAPDPAATRVNLDRASGISVVRGSAVDDGDGLRRGTLLVPPSLRAHMRTRDGQRRALSGTATFRITDYTDKRYGTRAMPGELPPTTSFTYAAELSLDEALAARATRVDFDQPIPFYIENFREFPVGGVVPFAYYDRETAEWVPAANGRVVKILSIAAGQATLDVTGAGTPATPAQLAELGIDEAELTQLATLYPAGRSLWRTRVDHFTPWDCNWPRVPPAGAAPPRLPAPVVGANPARTSPDRPAGQEAPGECASAPGSVIQCQKQTMQKALPVAGTPYALHYSTERTAGWQANNTIEIPLTGAVVPPGLKGVELEIRIAGRAMAQAFGTAPNQTHTFPWDGLDAYGRRLSGSQEAQVRVGYTYDALYSQPGAFAQAFSTLSGVPITGNRARNDITLWQEFRFTVGAPLVAQVFGIGGWSLTPHHFYDPNRRTLFQGDGELREAAALVTDFSVSRYAGAAGGFGGDGGPALAAALDNPRGIAIGADGSVYVADSYNHRIRRISRDGTIATVAGGGATLGDGGPAVAARLYAPTDVAVARDGSLYIADSYQHRVRKVAPDGTIATIAGDGIEGYAGDGGPATAARLAYPSGVALGPYGDVYVADTFNHRIRRIGADGIVTTTAGTGVAGYNGDAQPAIQAQLQYPLDLDVSADGEQYIVDNVNHRIRKVDTGGVIATAVGNGTQGSAGDGGAATAAQLAFPRGVALLADGTLLVVDGSNRRVRRVDGEGTISTLIGGGTGVDDGSLGLQYRLQFPSGVAVGPDGRVVVSDTGAQRLVVGARFLPQYSSDELVVASNDGLELYRFGATGRHLATIDTLTRATVFRFEYDEAGRLVAIVDADGDRTTIERNAAGVALAIVGPFGHRTALGIVAGQLASVTNPNDETDTFVYGAGGLITTATDARLHASTYAYDARGRLLTAADAALGGVTLARTASAGSYTVTRTSALNRATRYDVTTNADGSQTRKSTFPDGTYTQSLAARDGKYASTLPDNTEQTHRVAGDPRFGLQSAYAASSETKTGGRTLRIATRRQATLATANDPLSLTSLVETATVNGRTGTNTYDAAARTWTQRTPLARTSTTTLDALGRPVRVATPGLADTVMTYDAHGRLDTVVAGSGADERRVRYGYGADGHLASVTNAVDETVTFARDAVGRVKSITRPDLAVTLFDYDAAGNLVGVTPPGRPAHTFEHTPVDLVARYRPPVVAGSGANDTVYGYNRDRQATTVTRADNRQPIYGYDAFGRLDTLTIARGTFTLSYLPATGQVSRIVAPGGLNLDYGYSGALTTSVAWTGGARVDYGYDDDLRVASIGVKGNSGATQTISLGYDDDGLVVTAGALSLDYDDANAQLTSTTLGATSDAYTYNAFGEVASYTAKHGTTTLFAETYTRDRLGRIAAKTTTIGAVSHAYDYAYDAAGRLREVKTDGVVTATYAYDANGNRQPGTYDAQDRMLAYGGATYTYTADGELATRVVAGQTTTYDYDELGNLLSVVKPGSPTIAYRVDAQNRRIGRLVNGVLSQGFVYQDQLRPAAELTSSGTIAARFVYAEKVSTPSYMVKSGQTYRFVTDQIGSVRLVVDTTSGAVAQQLDYDAFGNVTLDTNPGFQPFGFAGGLYDRDTGLVRFGARDYDAGVGRWTSKDPQGFSGGTNLYSYAEEDPQNVVDPTGNCPACVGAVVGFVVDLTIQLATTGCIDGRQLLLATALGAVGSLAGGPGLVYFMKGLPNSVKGKIGETLSYAKNRMIGSRIKDPSALIKKKRLTTIVDSAWKTKSGTYFVESKFGSAKLTGPQRAAAKKLKDAYHVERWGYPFFERLGNYGGGVAGAEAADHP</sequence>
<dbReference type="Pfam" id="PF25023">
    <property type="entry name" value="TEN_YD-shell"/>
    <property type="match status" value="1"/>
</dbReference>
<dbReference type="InterPro" id="IPR011042">
    <property type="entry name" value="6-blade_b-propeller_TolB-like"/>
</dbReference>
<dbReference type="InterPro" id="IPR056820">
    <property type="entry name" value="TEN_TTR-like"/>
</dbReference>
<dbReference type="Proteomes" id="UP001139971">
    <property type="component" value="Unassembled WGS sequence"/>
</dbReference>
<dbReference type="PANTHER" id="PTHR11219">
    <property type="entry name" value="TENEURIN AND N-ACETYLGLUCOSAMINE-1-PHOSPHODIESTER ALPHA-N-ACETYLGLUCOSAMINIDASE"/>
    <property type="match status" value="1"/>
</dbReference>
<dbReference type="Gene3D" id="2.40.10.500">
    <property type="match status" value="1"/>
</dbReference>
<keyword evidence="1" id="KW-0245">EGF-like domain</keyword>
<dbReference type="Gene3D" id="2.180.10.10">
    <property type="entry name" value="RHS repeat-associated core"/>
    <property type="match status" value="2"/>
</dbReference>
<dbReference type="InterPro" id="IPR022409">
    <property type="entry name" value="PKD/Chitinase_dom"/>
</dbReference>
<dbReference type="InterPro" id="IPR011045">
    <property type="entry name" value="N2O_reductase_N"/>
</dbReference>
<dbReference type="SMART" id="SM00089">
    <property type="entry name" value="PKD"/>
    <property type="match status" value="1"/>
</dbReference>
<dbReference type="InterPro" id="IPR051216">
    <property type="entry name" value="Teneurin"/>
</dbReference>
<dbReference type="InterPro" id="IPR022385">
    <property type="entry name" value="Rhs_assc_core"/>
</dbReference>
<dbReference type="Pfam" id="PF25021">
    <property type="entry name" value="TEN_NHL"/>
    <property type="match status" value="2"/>
</dbReference>
<evidence type="ECO:0000313" key="8">
    <source>
        <dbReference type="Proteomes" id="UP001139971"/>
    </source>
</evidence>
<keyword evidence="2" id="KW-0677">Repeat</keyword>
<keyword evidence="3" id="KW-1015">Disulfide bond</keyword>
<feature type="chain" id="PRO_5040868019" evidence="5">
    <location>
        <begin position="22"/>
        <end position="2172"/>
    </location>
</feature>
<evidence type="ECO:0000256" key="4">
    <source>
        <dbReference type="PROSITE-ProRule" id="PRU00504"/>
    </source>
</evidence>
<dbReference type="PANTHER" id="PTHR11219:SF69">
    <property type="entry name" value="TENEURIN-A"/>
    <property type="match status" value="1"/>
</dbReference>
<reference evidence="7" key="1">
    <citation type="submission" date="2023-02" db="EMBL/GenBank/DDBJ databases">
        <title>Tahibacter soli sp. nov. isolated from soil.</title>
        <authorList>
            <person name="Baek J.H."/>
            <person name="Lee J.K."/>
            <person name="Choi D.G."/>
            <person name="Jeon C.O."/>
        </authorList>
    </citation>
    <scope>NUCLEOTIDE SEQUENCE</scope>
    <source>
        <strain evidence="7">BL</strain>
    </source>
</reference>
<dbReference type="NCBIfam" id="TIGR01643">
    <property type="entry name" value="YD_repeat_2x"/>
    <property type="match status" value="2"/>
</dbReference>
<dbReference type="SUPFAM" id="SSF101898">
    <property type="entry name" value="NHL repeat"/>
    <property type="match status" value="1"/>
</dbReference>
<protein>
    <submittedName>
        <fullName evidence="7">PKD domain-containing protein</fullName>
    </submittedName>
</protein>
<dbReference type="Gene3D" id="2.60.40.10">
    <property type="entry name" value="Immunoglobulins"/>
    <property type="match status" value="2"/>
</dbReference>
<dbReference type="SUPFAM" id="SSF50974">
    <property type="entry name" value="Nitrous oxide reductase, N-terminal domain"/>
    <property type="match status" value="1"/>
</dbReference>
<evidence type="ECO:0000256" key="5">
    <source>
        <dbReference type="SAM" id="SignalP"/>
    </source>
</evidence>
<dbReference type="Pfam" id="PF25020">
    <property type="entry name" value="TTR_TEN1-4"/>
    <property type="match status" value="1"/>
</dbReference>
<dbReference type="InterPro" id="IPR056823">
    <property type="entry name" value="TEN-like_YD-shell"/>
</dbReference>
<feature type="repeat" description="NHL" evidence="4">
    <location>
        <begin position="880"/>
        <end position="910"/>
    </location>
</feature>
<evidence type="ECO:0000259" key="6">
    <source>
        <dbReference type="SMART" id="SM00089"/>
    </source>
</evidence>
<evidence type="ECO:0000256" key="1">
    <source>
        <dbReference type="ARBA" id="ARBA00022536"/>
    </source>
</evidence>
<comment type="caution">
    <text evidence="7">The sequence shown here is derived from an EMBL/GenBank/DDBJ whole genome shotgun (WGS) entry which is preliminary data.</text>
</comment>